<feature type="signal peptide" evidence="1">
    <location>
        <begin position="1"/>
        <end position="19"/>
    </location>
</feature>
<dbReference type="InterPro" id="IPR031734">
    <property type="entry name" value="MBF2"/>
</dbReference>
<evidence type="ECO:0000313" key="3">
    <source>
        <dbReference type="RefSeq" id="XP_001360670.2"/>
    </source>
</evidence>
<reference evidence="2" key="1">
    <citation type="submission" date="2024-06" db="UniProtKB">
        <authorList>
            <consortium name="RefSeq"/>
        </authorList>
    </citation>
    <scope>NUCLEOTIDE SEQUENCE [LARGE SCALE GENOMIC DNA]</scope>
    <source>
        <strain evidence="2">MV2-25</strain>
    </source>
</reference>
<dbReference type="KEGG" id="dpo:4804045"/>
<dbReference type="PANTHER" id="PTHR37685:SF1">
    <property type="entry name" value="GEO11136P1-RELATED"/>
    <property type="match status" value="1"/>
</dbReference>
<dbReference type="PANTHER" id="PTHR37685">
    <property type="entry name" value="GEO11136P1-RELATED"/>
    <property type="match status" value="1"/>
</dbReference>
<dbReference type="RefSeq" id="XP_001360670.2">
    <property type="nucleotide sequence ID" value="XM_001360633.4"/>
</dbReference>
<dbReference type="Proteomes" id="UP000001819">
    <property type="component" value="Chromosome 3"/>
</dbReference>
<dbReference type="AlphaFoldDB" id="A0A6I8UTH2"/>
<keyword evidence="1" id="KW-0732">Signal</keyword>
<sequence>MRLLLCLTILVAAIFVVHGSSVSWGRRKNNDFLLSRQVEVRSAIKNNFWNIDVDFPRAGTVNYYNISAIFVYDNFKNSTGAVPGLWAGGPGYRFAQVNLRSFVNVGLNSTIEIYGR</sequence>
<name>A0A6I8UTH2_DROPS</name>
<keyword evidence="2" id="KW-1185">Reference proteome</keyword>
<accession>A0A6I8UTH2</accession>
<evidence type="ECO:0000256" key="1">
    <source>
        <dbReference type="SAM" id="SignalP"/>
    </source>
</evidence>
<protein>
    <submittedName>
        <fullName evidence="3">Probable salivary secreted peptide</fullName>
    </submittedName>
</protein>
<reference evidence="3" key="2">
    <citation type="submission" date="2025-08" db="UniProtKB">
        <authorList>
            <consortium name="RefSeq"/>
        </authorList>
    </citation>
    <scope>IDENTIFICATION</scope>
    <source>
        <strain evidence="3">MV-25-SWS-2005</strain>
        <tissue evidence="3">Whole body</tissue>
    </source>
</reference>
<proteinExistence type="predicted"/>
<organism evidence="2 3">
    <name type="scientific">Drosophila pseudoobscura pseudoobscura</name>
    <name type="common">Fruit fly</name>
    <dbReference type="NCBI Taxonomy" id="46245"/>
    <lineage>
        <taxon>Eukaryota</taxon>
        <taxon>Metazoa</taxon>
        <taxon>Ecdysozoa</taxon>
        <taxon>Arthropoda</taxon>
        <taxon>Hexapoda</taxon>
        <taxon>Insecta</taxon>
        <taxon>Pterygota</taxon>
        <taxon>Neoptera</taxon>
        <taxon>Endopterygota</taxon>
        <taxon>Diptera</taxon>
        <taxon>Brachycera</taxon>
        <taxon>Muscomorpha</taxon>
        <taxon>Ephydroidea</taxon>
        <taxon>Drosophilidae</taxon>
        <taxon>Drosophila</taxon>
        <taxon>Sophophora</taxon>
    </lineage>
</organism>
<feature type="chain" id="PRO_5026057271" evidence="1">
    <location>
        <begin position="20"/>
        <end position="116"/>
    </location>
</feature>
<dbReference type="InParanoid" id="A0A6I8UTH2"/>
<gene>
    <name evidence="3" type="primary">LOC4804045</name>
</gene>
<dbReference type="ExpressionAtlas" id="A0A6I8UTH2">
    <property type="expression patterns" value="baseline"/>
</dbReference>
<evidence type="ECO:0000313" key="2">
    <source>
        <dbReference type="Proteomes" id="UP000001819"/>
    </source>
</evidence>
<dbReference type="Pfam" id="PF15868">
    <property type="entry name" value="MBF2"/>
    <property type="match status" value="1"/>
</dbReference>